<dbReference type="GO" id="GO:0005524">
    <property type="term" value="F:ATP binding"/>
    <property type="evidence" value="ECO:0007669"/>
    <property type="project" value="UniProtKB-KW"/>
</dbReference>
<dbReference type="InterPro" id="IPR011545">
    <property type="entry name" value="DEAD/DEAH_box_helicase_dom"/>
</dbReference>
<feature type="compositionally biased region" description="Basic and acidic residues" evidence="8">
    <location>
        <begin position="448"/>
        <end position="460"/>
    </location>
</feature>
<proteinExistence type="inferred from homology"/>
<organism evidence="12 13">
    <name type="scientific">Candidatus Ornithospirochaeta stercoravium</name>
    <dbReference type="NCBI Taxonomy" id="2840897"/>
    <lineage>
        <taxon>Bacteria</taxon>
        <taxon>Pseudomonadati</taxon>
        <taxon>Spirochaetota</taxon>
        <taxon>Spirochaetia</taxon>
        <taxon>Spirochaetales</taxon>
        <taxon>Spirochaetaceae</taxon>
        <taxon>Spirochaetaceae incertae sedis</taxon>
        <taxon>Candidatus Ornithospirochaeta</taxon>
    </lineage>
</organism>
<keyword evidence="4 7" id="KW-0347">Helicase</keyword>
<dbReference type="PANTHER" id="PTHR47963:SF8">
    <property type="entry name" value="ATP-DEPENDENT RNA HELICASE DEAD"/>
    <property type="match status" value="1"/>
</dbReference>
<feature type="compositionally biased region" description="Basic residues" evidence="8">
    <location>
        <begin position="600"/>
        <end position="609"/>
    </location>
</feature>
<evidence type="ECO:0000256" key="3">
    <source>
        <dbReference type="ARBA" id="ARBA00022801"/>
    </source>
</evidence>
<dbReference type="CDD" id="cd18787">
    <property type="entry name" value="SF2_C_DEAD"/>
    <property type="match status" value="1"/>
</dbReference>
<feature type="domain" description="Helicase ATP-binding" evidence="9">
    <location>
        <begin position="36"/>
        <end position="205"/>
    </location>
</feature>
<evidence type="ECO:0000256" key="1">
    <source>
        <dbReference type="ARBA" id="ARBA00012552"/>
    </source>
</evidence>
<name>A0A9D9IB10_9SPIO</name>
<dbReference type="Gene3D" id="3.30.70.330">
    <property type="match status" value="1"/>
</dbReference>
<dbReference type="EC" id="3.6.4.13" evidence="1"/>
<dbReference type="Proteomes" id="UP000810292">
    <property type="component" value="Unassembled WGS sequence"/>
</dbReference>
<dbReference type="EMBL" id="JADIMF010000073">
    <property type="protein sequence ID" value="MBO8469050.1"/>
    <property type="molecule type" value="Genomic_DNA"/>
</dbReference>
<dbReference type="InterPro" id="IPR012677">
    <property type="entry name" value="Nucleotide-bd_a/b_plait_sf"/>
</dbReference>
<protein>
    <recommendedName>
        <fullName evidence="1">RNA helicase</fullName>
        <ecNumber evidence="1">3.6.4.13</ecNumber>
    </recommendedName>
</protein>
<dbReference type="Pfam" id="PF00270">
    <property type="entry name" value="DEAD"/>
    <property type="match status" value="1"/>
</dbReference>
<keyword evidence="3 7" id="KW-0378">Hydrolase</keyword>
<dbReference type="GO" id="GO:0003724">
    <property type="term" value="F:RNA helicase activity"/>
    <property type="evidence" value="ECO:0007669"/>
    <property type="project" value="UniProtKB-EC"/>
</dbReference>
<evidence type="ECO:0000259" key="9">
    <source>
        <dbReference type="PROSITE" id="PS51192"/>
    </source>
</evidence>
<dbReference type="Pfam" id="PF00271">
    <property type="entry name" value="Helicase_C"/>
    <property type="match status" value="1"/>
</dbReference>
<dbReference type="PANTHER" id="PTHR47963">
    <property type="entry name" value="DEAD-BOX ATP-DEPENDENT RNA HELICASE 47, MITOCHONDRIAL"/>
    <property type="match status" value="1"/>
</dbReference>
<accession>A0A9D9IB10</accession>
<dbReference type="InterPro" id="IPR044742">
    <property type="entry name" value="DEAD/DEAH_RhlB"/>
</dbReference>
<comment type="similarity">
    <text evidence="7">Belongs to the DEAD box helicase family.</text>
</comment>
<evidence type="ECO:0000256" key="6">
    <source>
        <dbReference type="PROSITE-ProRule" id="PRU00552"/>
    </source>
</evidence>
<evidence type="ECO:0000256" key="7">
    <source>
        <dbReference type="RuleBase" id="RU000492"/>
    </source>
</evidence>
<dbReference type="Gene3D" id="3.40.50.300">
    <property type="entry name" value="P-loop containing nucleotide triphosphate hydrolases"/>
    <property type="match status" value="2"/>
</dbReference>
<feature type="compositionally biased region" description="Basic and acidic residues" evidence="8">
    <location>
        <begin position="548"/>
        <end position="568"/>
    </location>
</feature>
<dbReference type="AlphaFoldDB" id="A0A9D9IB10"/>
<dbReference type="PROSITE" id="PS51195">
    <property type="entry name" value="Q_MOTIF"/>
    <property type="match status" value="1"/>
</dbReference>
<dbReference type="InterPro" id="IPR014001">
    <property type="entry name" value="Helicase_ATP-bd"/>
</dbReference>
<evidence type="ECO:0000313" key="12">
    <source>
        <dbReference type="EMBL" id="MBO8469050.1"/>
    </source>
</evidence>
<dbReference type="Pfam" id="PF03880">
    <property type="entry name" value="DbpA"/>
    <property type="match status" value="1"/>
</dbReference>
<dbReference type="CDD" id="cd12252">
    <property type="entry name" value="RRM_DbpA"/>
    <property type="match status" value="1"/>
</dbReference>
<gene>
    <name evidence="12" type="ORF">IAA72_04605</name>
</gene>
<sequence>MSLEEFRELGLTDKSIEALKNKGFEEPTEIQRRAIPLLLKEGTEIVGQAQTGTGKTAAFALPILETVKENGKVQALILVPTRELASQVSEEMSSLRGERRLEIAPIYGGASMSLQLRKLKRGVEIVVGTPGRILDHISRSSLILSELEFLVLDEADEMLDMGFIDDIEAVLRAVPEKRRMLLFSATMPPAIMKLASSFMKNPEIIRTQKQDTAALSTDQIYYEVRESDKLEALTRIIDRESDFYGVVFCRTKLQCDEIGQKLHDRGYDAAALHGDLSQREREAILHKMKEHQISILVATDVAARGLDIQDLTHVINYSIPQDPEIYIHRVGRTGRAGKNGTAITFITPSEARKFAYIRKAARTDIRKEEVPAAEEIIEKKKERIKDEILSSFDIEPKSEYLEIAHDVLQGRNAEEAFASLLTSIYKNTLDANRYKEITVTTAKKKEKSRHERREEARNRERFDRTKAPSMDEGGITRLYIARGRKDGLTKAMLSNIIIDQTGIRDEDIRDIEINDTSSFISAPFAVAETILKAYSDRSMKGKPIVTRAKAETKNESKKKSAGRREAFRGKGKRRKSWEDDYQPYGRDTRDGEDGRYRFPDKKKKSRKRR</sequence>
<dbReference type="InterPro" id="IPR005580">
    <property type="entry name" value="DbpA/CsdA_RNA-bd_dom"/>
</dbReference>
<dbReference type="PROSITE" id="PS51192">
    <property type="entry name" value="HELICASE_ATP_BIND_1"/>
    <property type="match status" value="1"/>
</dbReference>
<feature type="region of interest" description="Disordered" evidence="8">
    <location>
        <begin position="547"/>
        <end position="609"/>
    </location>
</feature>
<dbReference type="InterPro" id="IPR014014">
    <property type="entry name" value="RNA_helicase_DEAD_Q_motif"/>
</dbReference>
<dbReference type="PROSITE" id="PS51194">
    <property type="entry name" value="HELICASE_CTER"/>
    <property type="match status" value="1"/>
</dbReference>
<dbReference type="InterPro" id="IPR000629">
    <property type="entry name" value="RNA-helicase_DEAD-box_CS"/>
</dbReference>
<evidence type="ECO:0000256" key="4">
    <source>
        <dbReference type="ARBA" id="ARBA00022806"/>
    </source>
</evidence>
<dbReference type="PROSITE" id="PS00039">
    <property type="entry name" value="DEAD_ATP_HELICASE"/>
    <property type="match status" value="1"/>
</dbReference>
<feature type="short sequence motif" description="Q motif" evidence="6">
    <location>
        <begin position="4"/>
        <end position="32"/>
    </location>
</feature>
<evidence type="ECO:0000259" key="10">
    <source>
        <dbReference type="PROSITE" id="PS51194"/>
    </source>
</evidence>
<reference evidence="12" key="2">
    <citation type="journal article" date="2021" name="PeerJ">
        <title>Extensive microbial diversity within the chicken gut microbiome revealed by metagenomics and culture.</title>
        <authorList>
            <person name="Gilroy R."/>
            <person name="Ravi A."/>
            <person name="Getino M."/>
            <person name="Pursley I."/>
            <person name="Horton D.L."/>
            <person name="Alikhan N.F."/>
            <person name="Baker D."/>
            <person name="Gharbi K."/>
            <person name="Hall N."/>
            <person name="Watson M."/>
            <person name="Adriaenssens E.M."/>
            <person name="Foster-Nyarko E."/>
            <person name="Jarju S."/>
            <person name="Secka A."/>
            <person name="Antonio M."/>
            <person name="Oren A."/>
            <person name="Chaudhuri R.R."/>
            <person name="La Ragione R."/>
            <person name="Hildebrand F."/>
            <person name="Pallen M.J."/>
        </authorList>
    </citation>
    <scope>NUCLEOTIDE SEQUENCE</scope>
    <source>
        <strain evidence="12">14700</strain>
    </source>
</reference>
<keyword evidence="5 7" id="KW-0067">ATP-binding</keyword>
<evidence type="ECO:0000313" key="13">
    <source>
        <dbReference type="Proteomes" id="UP000810292"/>
    </source>
</evidence>
<dbReference type="SUPFAM" id="SSF52540">
    <property type="entry name" value="P-loop containing nucleoside triphosphate hydrolases"/>
    <property type="match status" value="1"/>
</dbReference>
<feature type="region of interest" description="Disordered" evidence="8">
    <location>
        <begin position="441"/>
        <end position="460"/>
    </location>
</feature>
<feature type="domain" description="DEAD-box RNA helicase Q" evidence="11">
    <location>
        <begin position="4"/>
        <end position="32"/>
    </location>
</feature>
<feature type="compositionally biased region" description="Basic and acidic residues" evidence="8">
    <location>
        <begin position="586"/>
        <end position="599"/>
    </location>
</feature>
<comment type="caution">
    <text evidence="12">The sequence shown here is derived from an EMBL/GenBank/DDBJ whole genome shotgun (WGS) entry which is preliminary data.</text>
</comment>
<evidence type="ECO:0000256" key="8">
    <source>
        <dbReference type="SAM" id="MobiDB-lite"/>
    </source>
</evidence>
<dbReference type="InterPro" id="IPR050547">
    <property type="entry name" value="DEAD_box_RNA_helicases"/>
</dbReference>
<dbReference type="CDD" id="cd00268">
    <property type="entry name" value="DEADc"/>
    <property type="match status" value="1"/>
</dbReference>
<reference evidence="12" key="1">
    <citation type="submission" date="2020-10" db="EMBL/GenBank/DDBJ databases">
        <authorList>
            <person name="Gilroy R."/>
        </authorList>
    </citation>
    <scope>NUCLEOTIDE SEQUENCE</scope>
    <source>
        <strain evidence="12">14700</strain>
    </source>
</reference>
<dbReference type="InterPro" id="IPR027417">
    <property type="entry name" value="P-loop_NTPase"/>
</dbReference>
<dbReference type="SMART" id="SM00490">
    <property type="entry name" value="HELICc"/>
    <property type="match status" value="1"/>
</dbReference>
<dbReference type="InterPro" id="IPR001650">
    <property type="entry name" value="Helicase_C-like"/>
</dbReference>
<dbReference type="GO" id="GO:0003723">
    <property type="term" value="F:RNA binding"/>
    <property type="evidence" value="ECO:0007669"/>
    <property type="project" value="TreeGrafter"/>
</dbReference>
<evidence type="ECO:0000256" key="5">
    <source>
        <dbReference type="ARBA" id="ARBA00022840"/>
    </source>
</evidence>
<dbReference type="SMART" id="SM00487">
    <property type="entry name" value="DEXDc"/>
    <property type="match status" value="1"/>
</dbReference>
<feature type="domain" description="Helicase C-terminal" evidence="10">
    <location>
        <begin position="216"/>
        <end position="378"/>
    </location>
</feature>
<evidence type="ECO:0000259" key="11">
    <source>
        <dbReference type="PROSITE" id="PS51195"/>
    </source>
</evidence>
<keyword evidence="2 7" id="KW-0547">Nucleotide-binding</keyword>
<dbReference type="GO" id="GO:0016787">
    <property type="term" value="F:hydrolase activity"/>
    <property type="evidence" value="ECO:0007669"/>
    <property type="project" value="UniProtKB-KW"/>
</dbReference>
<evidence type="ECO:0000256" key="2">
    <source>
        <dbReference type="ARBA" id="ARBA00022741"/>
    </source>
</evidence>